<evidence type="ECO:0000313" key="3">
    <source>
        <dbReference type="Proteomes" id="UP000812270"/>
    </source>
</evidence>
<feature type="transmembrane region" description="Helical" evidence="1">
    <location>
        <begin position="21"/>
        <end position="41"/>
    </location>
</feature>
<dbReference type="AlphaFoldDB" id="A0A9E2SAU5"/>
<keyword evidence="1" id="KW-1133">Transmembrane helix</keyword>
<evidence type="ECO:0000256" key="1">
    <source>
        <dbReference type="SAM" id="Phobius"/>
    </source>
</evidence>
<accession>A0A9E2SAU5</accession>
<sequence length="82" mass="9173">MNQKELVELTNDELLQEAKKIKSTAIFDAVIIGFLIGVAAFSVVKKGFGLLTFLPLIYIPIAVKNKAKSKELEKLLKERNLK</sequence>
<keyword evidence="1" id="KW-0472">Membrane</keyword>
<gene>
    <name evidence="2" type="ORF">KTO63_21080</name>
</gene>
<dbReference type="EMBL" id="JAHSPG010000015">
    <property type="protein sequence ID" value="MBV4359678.1"/>
    <property type="molecule type" value="Genomic_DNA"/>
</dbReference>
<feature type="transmembrane region" description="Helical" evidence="1">
    <location>
        <begin position="47"/>
        <end position="63"/>
    </location>
</feature>
<proteinExistence type="predicted"/>
<organism evidence="2 3">
    <name type="scientific">Pinibacter aurantiacus</name>
    <dbReference type="NCBI Taxonomy" id="2851599"/>
    <lineage>
        <taxon>Bacteria</taxon>
        <taxon>Pseudomonadati</taxon>
        <taxon>Bacteroidota</taxon>
        <taxon>Chitinophagia</taxon>
        <taxon>Chitinophagales</taxon>
        <taxon>Chitinophagaceae</taxon>
        <taxon>Pinibacter</taxon>
    </lineage>
</organism>
<keyword evidence="1" id="KW-0812">Transmembrane</keyword>
<protein>
    <recommendedName>
        <fullName evidence="4">FUSC family protein</fullName>
    </recommendedName>
</protein>
<comment type="caution">
    <text evidence="2">The sequence shown here is derived from an EMBL/GenBank/DDBJ whole genome shotgun (WGS) entry which is preliminary data.</text>
</comment>
<reference evidence="2" key="1">
    <citation type="submission" date="2021-06" db="EMBL/GenBank/DDBJ databases">
        <authorList>
            <person name="Huq M.A."/>
        </authorList>
    </citation>
    <scope>NUCLEOTIDE SEQUENCE</scope>
    <source>
        <strain evidence="2">MAH-26</strain>
    </source>
</reference>
<evidence type="ECO:0000313" key="2">
    <source>
        <dbReference type="EMBL" id="MBV4359678.1"/>
    </source>
</evidence>
<evidence type="ECO:0008006" key="4">
    <source>
        <dbReference type="Google" id="ProtNLM"/>
    </source>
</evidence>
<dbReference type="RefSeq" id="WP_217793933.1">
    <property type="nucleotide sequence ID" value="NZ_JAHSPG010000015.1"/>
</dbReference>
<name>A0A9E2SAU5_9BACT</name>
<keyword evidence="3" id="KW-1185">Reference proteome</keyword>
<dbReference type="Proteomes" id="UP000812270">
    <property type="component" value="Unassembled WGS sequence"/>
</dbReference>